<keyword evidence="1" id="KW-0812">Transmembrane</keyword>
<keyword evidence="1" id="KW-1133">Transmembrane helix</keyword>
<dbReference type="Proteomes" id="UP000266673">
    <property type="component" value="Unassembled WGS sequence"/>
</dbReference>
<organism evidence="2 3">
    <name type="scientific">Gigaspora rosea</name>
    <dbReference type="NCBI Taxonomy" id="44941"/>
    <lineage>
        <taxon>Eukaryota</taxon>
        <taxon>Fungi</taxon>
        <taxon>Fungi incertae sedis</taxon>
        <taxon>Mucoromycota</taxon>
        <taxon>Glomeromycotina</taxon>
        <taxon>Glomeromycetes</taxon>
        <taxon>Diversisporales</taxon>
        <taxon>Gigasporaceae</taxon>
        <taxon>Gigaspora</taxon>
    </lineage>
</organism>
<evidence type="ECO:0000313" key="3">
    <source>
        <dbReference type="Proteomes" id="UP000266673"/>
    </source>
</evidence>
<dbReference type="EMBL" id="QKWP01001390">
    <property type="protein sequence ID" value="RIB09322.1"/>
    <property type="molecule type" value="Genomic_DNA"/>
</dbReference>
<keyword evidence="3" id="KW-1185">Reference proteome</keyword>
<reference evidence="2 3" key="1">
    <citation type="submission" date="2018-06" db="EMBL/GenBank/DDBJ databases">
        <title>Comparative genomics reveals the genomic features of Rhizophagus irregularis, R. cerebriforme, R. diaphanum and Gigaspora rosea, and their symbiotic lifestyle signature.</title>
        <authorList>
            <person name="Morin E."/>
            <person name="San Clemente H."/>
            <person name="Chen E.C.H."/>
            <person name="De La Providencia I."/>
            <person name="Hainaut M."/>
            <person name="Kuo A."/>
            <person name="Kohler A."/>
            <person name="Murat C."/>
            <person name="Tang N."/>
            <person name="Roy S."/>
            <person name="Loubradou J."/>
            <person name="Henrissat B."/>
            <person name="Grigoriev I.V."/>
            <person name="Corradi N."/>
            <person name="Roux C."/>
            <person name="Martin F.M."/>
        </authorList>
    </citation>
    <scope>NUCLEOTIDE SEQUENCE [LARGE SCALE GENOMIC DNA]</scope>
    <source>
        <strain evidence="2 3">DAOM 194757</strain>
    </source>
</reference>
<feature type="transmembrane region" description="Helical" evidence="1">
    <location>
        <begin position="6"/>
        <end position="24"/>
    </location>
</feature>
<accession>A0A397UGB4</accession>
<evidence type="ECO:0000313" key="2">
    <source>
        <dbReference type="EMBL" id="RIB09322.1"/>
    </source>
</evidence>
<dbReference type="AlphaFoldDB" id="A0A397UGB4"/>
<name>A0A397UGB4_9GLOM</name>
<protein>
    <submittedName>
        <fullName evidence="2">Uncharacterized protein</fullName>
    </submittedName>
</protein>
<keyword evidence="1" id="KW-0472">Membrane</keyword>
<comment type="caution">
    <text evidence="2">The sequence shown here is derived from an EMBL/GenBank/DDBJ whole genome shotgun (WGS) entry which is preliminary data.</text>
</comment>
<gene>
    <name evidence="2" type="ORF">C2G38_278234</name>
</gene>
<proteinExistence type="predicted"/>
<sequence>MCSSLHIGVMTSLLVVMSMALPIYTKNFFYRLYMPVTTRIYLLGINCSFCSIVHL</sequence>
<evidence type="ECO:0000256" key="1">
    <source>
        <dbReference type="SAM" id="Phobius"/>
    </source>
</evidence>